<keyword evidence="2" id="KW-1185">Reference proteome</keyword>
<protein>
    <submittedName>
        <fullName evidence="1">Uncharacterized protein</fullName>
    </submittedName>
</protein>
<organism evidence="1 2">
    <name type="scientific">Suillus fuscotomentosus</name>
    <dbReference type="NCBI Taxonomy" id="1912939"/>
    <lineage>
        <taxon>Eukaryota</taxon>
        <taxon>Fungi</taxon>
        <taxon>Dikarya</taxon>
        <taxon>Basidiomycota</taxon>
        <taxon>Agaricomycotina</taxon>
        <taxon>Agaricomycetes</taxon>
        <taxon>Agaricomycetidae</taxon>
        <taxon>Boletales</taxon>
        <taxon>Suillineae</taxon>
        <taxon>Suillaceae</taxon>
        <taxon>Suillus</taxon>
    </lineage>
</organism>
<proteinExistence type="predicted"/>
<evidence type="ECO:0000313" key="1">
    <source>
        <dbReference type="EMBL" id="KAG1903439.1"/>
    </source>
</evidence>
<gene>
    <name evidence="1" type="ORF">F5891DRAFT_978000</name>
</gene>
<name>A0AAD4EEC9_9AGAM</name>
<dbReference type="RefSeq" id="XP_041229014.1">
    <property type="nucleotide sequence ID" value="XM_041376752.1"/>
</dbReference>
<evidence type="ECO:0000313" key="2">
    <source>
        <dbReference type="Proteomes" id="UP001195769"/>
    </source>
</evidence>
<sequence>MSVDSENIPKRFSAFRCVRCLFSALSDGIDEIKIREAWREPFVVFFFFMQASLPEAHLPKNKDADQPSGGPFCCEWYPAGSSEEWLYDVFMRIGQYQIEEWAVVTESLTCDGLWSIEYLTQPDLTRGRHEKQAHGNGSCTREAGTARLKGTVRLPSSPWWAAALHSATNPFFPLSIFTHIRNLSRTLSLKTYQDNALFLLRIFDTSVST</sequence>
<reference evidence="1" key="1">
    <citation type="journal article" date="2020" name="New Phytol.">
        <title>Comparative genomics reveals dynamic genome evolution in host specialist ectomycorrhizal fungi.</title>
        <authorList>
            <person name="Lofgren L.A."/>
            <person name="Nguyen N.H."/>
            <person name="Vilgalys R."/>
            <person name="Ruytinx J."/>
            <person name="Liao H.L."/>
            <person name="Branco S."/>
            <person name="Kuo A."/>
            <person name="LaButti K."/>
            <person name="Lipzen A."/>
            <person name="Andreopoulos W."/>
            <person name="Pangilinan J."/>
            <person name="Riley R."/>
            <person name="Hundley H."/>
            <person name="Na H."/>
            <person name="Barry K."/>
            <person name="Grigoriev I.V."/>
            <person name="Stajich J.E."/>
            <person name="Kennedy P.G."/>
        </authorList>
    </citation>
    <scope>NUCLEOTIDE SEQUENCE</scope>
    <source>
        <strain evidence="1">FC203</strain>
    </source>
</reference>
<dbReference type="Proteomes" id="UP001195769">
    <property type="component" value="Unassembled WGS sequence"/>
</dbReference>
<accession>A0AAD4EEC9</accession>
<dbReference type="EMBL" id="JABBWK010000013">
    <property type="protein sequence ID" value="KAG1903439.1"/>
    <property type="molecule type" value="Genomic_DNA"/>
</dbReference>
<comment type="caution">
    <text evidence="1">The sequence shown here is derived from an EMBL/GenBank/DDBJ whole genome shotgun (WGS) entry which is preliminary data.</text>
</comment>
<dbReference type="AlphaFoldDB" id="A0AAD4EEC9"/>
<dbReference type="GeneID" id="64671050"/>